<dbReference type="EMBL" id="SLZZ01000011">
    <property type="protein sequence ID" value="TCS78615.1"/>
    <property type="molecule type" value="Genomic_DNA"/>
</dbReference>
<dbReference type="PROSITE" id="PS51257">
    <property type="entry name" value="PROKAR_LIPOPROTEIN"/>
    <property type="match status" value="1"/>
</dbReference>
<dbReference type="SMART" id="SM00079">
    <property type="entry name" value="PBPe"/>
    <property type="match status" value="1"/>
</dbReference>
<feature type="signal peptide" evidence="2">
    <location>
        <begin position="1"/>
        <end position="19"/>
    </location>
</feature>
<dbReference type="InterPro" id="IPR001320">
    <property type="entry name" value="Iontro_rcpt_C"/>
</dbReference>
<evidence type="ECO:0000313" key="6">
    <source>
        <dbReference type="Proteomes" id="UP000295726"/>
    </source>
</evidence>
<dbReference type="InterPro" id="IPR001638">
    <property type="entry name" value="Solute-binding_3/MltF_N"/>
</dbReference>
<dbReference type="RefSeq" id="WP_132381333.1">
    <property type="nucleotide sequence ID" value="NZ_SLZZ01000011.1"/>
</dbReference>
<proteinExistence type="predicted"/>
<dbReference type="GO" id="GO:0016020">
    <property type="term" value="C:membrane"/>
    <property type="evidence" value="ECO:0007669"/>
    <property type="project" value="InterPro"/>
</dbReference>
<feature type="chain" id="PRO_5039641328" evidence="2">
    <location>
        <begin position="20"/>
        <end position="259"/>
    </location>
</feature>
<dbReference type="Pfam" id="PF00497">
    <property type="entry name" value="SBP_bac_3"/>
    <property type="match status" value="1"/>
</dbReference>
<evidence type="ECO:0000256" key="1">
    <source>
        <dbReference type="ARBA" id="ARBA00022729"/>
    </source>
</evidence>
<accession>A0A4R3K6Z6</accession>
<dbReference type="PANTHER" id="PTHR35936">
    <property type="entry name" value="MEMBRANE-BOUND LYTIC MUREIN TRANSGLYCOSYLASE F"/>
    <property type="match status" value="1"/>
</dbReference>
<protein>
    <submittedName>
        <fullName evidence="5">Amino acid ABC transporter substrate-binding protein (PAAT family)</fullName>
    </submittedName>
</protein>
<dbReference type="Gene3D" id="3.40.190.10">
    <property type="entry name" value="Periplasmic binding protein-like II"/>
    <property type="match status" value="2"/>
</dbReference>
<dbReference type="GO" id="GO:0015276">
    <property type="term" value="F:ligand-gated monoatomic ion channel activity"/>
    <property type="evidence" value="ECO:0007669"/>
    <property type="project" value="InterPro"/>
</dbReference>
<dbReference type="CDD" id="cd13624">
    <property type="entry name" value="PBP2_Arg_Lys_His"/>
    <property type="match status" value="1"/>
</dbReference>
<keyword evidence="1 2" id="KW-0732">Signal</keyword>
<organism evidence="5 6">
    <name type="scientific">Muricomes intestini</name>
    <dbReference type="NCBI Taxonomy" id="1796634"/>
    <lineage>
        <taxon>Bacteria</taxon>
        <taxon>Bacillati</taxon>
        <taxon>Bacillota</taxon>
        <taxon>Clostridia</taxon>
        <taxon>Lachnospirales</taxon>
        <taxon>Lachnospiraceae</taxon>
        <taxon>Muricomes</taxon>
    </lineage>
</organism>
<dbReference type="Proteomes" id="UP000295726">
    <property type="component" value="Unassembled WGS sequence"/>
</dbReference>
<evidence type="ECO:0000256" key="2">
    <source>
        <dbReference type="SAM" id="SignalP"/>
    </source>
</evidence>
<name>A0A4R3K6Z6_9FIRM</name>
<evidence type="ECO:0000259" key="3">
    <source>
        <dbReference type="SMART" id="SM00062"/>
    </source>
</evidence>
<dbReference type="OrthoDB" id="9774451at2"/>
<feature type="domain" description="Solute-binding protein family 3/N-terminal" evidence="3">
    <location>
        <begin position="40"/>
        <end position="256"/>
    </location>
</feature>
<feature type="domain" description="Ionotropic glutamate receptor C-terminal" evidence="4">
    <location>
        <begin position="40"/>
        <end position="255"/>
    </location>
</feature>
<sequence>MKRKFLSLLLVTACVLSLAACGSKKDDSSSGDSGNKKEDTLVMATNAEFPPYEYYEGKDVVGIDADIAAAVADELGMKLKIEDMAFDSIIAAVSSGKADIGAAGMTVTKERLKNVDFTDTYATATQVIIVTEDSEIAGPDDLTGKKIGVQLGTTGDIYADDIEDASVERYNKGFEAVQALQQGKIDAVIIDGEPAKEFVKEADGLKILDEAFTEEEYAIAVKKGNDELKDKINDALASLKDSGKLDEIVGKYISSDSDK</sequence>
<evidence type="ECO:0000313" key="5">
    <source>
        <dbReference type="EMBL" id="TCS78615.1"/>
    </source>
</evidence>
<dbReference type="AlphaFoldDB" id="A0A4R3K6Z6"/>
<dbReference type="SMART" id="SM00062">
    <property type="entry name" value="PBPb"/>
    <property type="match status" value="1"/>
</dbReference>
<gene>
    <name evidence="5" type="ORF">EDD59_111143</name>
</gene>
<comment type="caution">
    <text evidence="5">The sequence shown here is derived from an EMBL/GenBank/DDBJ whole genome shotgun (WGS) entry which is preliminary data.</text>
</comment>
<dbReference type="SUPFAM" id="SSF53850">
    <property type="entry name" value="Periplasmic binding protein-like II"/>
    <property type="match status" value="1"/>
</dbReference>
<evidence type="ECO:0000259" key="4">
    <source>
        <dbReference type="SMART" id="SM00079"/>
    </source>
</evidence>
<reference evidence="5 6" key="1">
    <citation type="submission" date="2019-03" db="EMBL/GenBank/DDBJ databases">
        <title>Genomic Encyclopedia of Type Strains, Phase IV (KMG-IV): sequencing the most valuable type-strain genomes for metagenomic binning, comparative biology and taxonomic classification.</title>
        <authorList>
            <person name="Goeker M."/>
        </authorList>
    </citation>
    <scope>NUCLEOTIDE SEQUENCE [LARGE SCALE GENOMIC DNA]</scope>
    <source>
        <strain evidence="5 6">DSM 29489</strain>
    </source>
</reference>
<dbReference type="PANTHER" id="PTHR35936:SF17">
    <property type="entry name" value="ARGININE-BINDING EXTRACELLULAR PROTEIN ARTP"/>
    <property type="match status" value="1"/>
</dbReference>
<keyword evidence="6" id="KW-1185">Reference proteome</keyword>